<dbReference type="InterPro" id="IPR003593">
    <property type="entry name" value="AAA+_ATPase"/>
</dbReference>
<keyword evidence="2 7" id="KW-0547">Nucleotide-binding</keyword>
<evidence type="ECO:0000256" key="3">
    <source>
        <dbReference type="ARBA" id="ARBA00022787"/>
    </source>
</evidence>
<keyword evidence="9" id="KW-0472">Membrane</keyword>
<dbReference type="InterPro" id="IPR003959">
    <property type="entry name" value="ATPase_AAA_core"/>
</dbReference>
<dbReference type="Pfam" id="PF00004">
    <property type="entry name" value="AAA"/>
    <property type="match status" value="1"/>
</dbReference>
<keyword evidence="9" id="KW-0812">Transmembrane</keyword>
<dbReference type="InterPro" id="IPR041569">
    <property type="entry name" value="AAA_lid_3"/>
</dbReference>
<evidence type="ECO:0000256" key="9">
    <source>
        <dbReference type="SAM" id="Phobius"/>
    </source>
</evidence>
<dbReference type="InterPro" id="IPR027417">
    <property type="entry name" value="P-loop_NTPase"/>
</dbReference>
<dbReference type="Pfam" id="PF17862">
    <property type="entry name" value="AAA_lid_3"/>
    <property type="match status" value="1"/>
</dbReference>
<keyword evidence="4 7" id="KW-0067">ATP-binding</keyword>
<sequence length="444" mass="49102">VRSDSNFFAAMPASSANSRSSPQSSSKDAEDIIVTLVGSVIQLGVIVVGSYYLSAWISKQIQQREMAPPSNDPARRRLEQILRRRGEKIPQLTAYETNIAEDVVDPIALDSSFEDIGGLDDIKQELWQLAVLPLRRPDLFAENKLVQPPRGILLYGRPGTGKTMLAKALAKEAEAIFIEVKLSKIMDKWFGESNKLIAATFGLAQKLAPSIIFIDELDTFLNPRDGFENSASATIKSEFLVLWDGMTTQDGVLVLGATNRPHNVDKAILRRLPRTFEVPVPNEASRRQILNLLLKDQNMDASAKKFEADLVKRTVGYSGSDLKELCRAAASAPIHEMVADASRKAVSGKLSSKSMLHSIKRSSIRPLCKADFMKALDKVKRTGQAAHSYGQGVEREAESEKISQEKIVEEAMMRRAMSLFRTMASLEQGNSTNEDDVPNLNVER</sequence>
<feature type="compositionally biased region" description="Low complexity" evidence="8">
    <location>
        <begin position="9"/>
        <end position="25"/>
    </location>
</feature>
<keyword evidence="9" id="KW-1133">Transmembrane helix</keyword>
<evidence type="ECO:0000256" key="1">
    <source>
        <dbReference type="ARBA" id="ARBA00004572"/>
    </source>
</evidence>
<organism evidence="11">
    <name type="scientific">Cyclophora tenuis</name>
    <name type="common">Marine diatom</name>
    <dbReference type="NCBI Taxonomy" id="216820"/>
    <lineage>
        <taxon>Eukaryota</taxon>
        <taxon>Sar</taxon>
        <taxon>Stramenopiles</taxon>
        <taxon>Ochrophyta</taxon>
        <taxon>Bacillariophyta</taxon>
        <taxon>Fragilariophyceae</taxon>
        <taxon>Fragilariophycidae</taxon>
        <taxon>Cyclophorales</taxon>
        <taxon>Cyclophoraceae</taxon>
        <taxon>Cyclophora</taxon>
    </lineage>
</organism>
<dbReference type="FunFam" id="3.40.50.300:FF:001025">
    <property type="entry name" value="ATPase family, AAA domain-containing 2B"/>
    <property type="match status" value="1"/>
</dbReference>
<keyword evidence="6" id="KW-0496">Mitochondrion</keyword>
<evidence type="ECO:0000256" key="6">
    <source>
        <dbReference type="ARBA" id="ARBA00023128"/>
    </source>
</evidence>
<dbReference type="PROSITE" id="PS00674">
    <property type="entry name" value="AAA"/>
    <property type="match status" value="1"/>
</dbReference>
<keyword evidence="3" id="KW-1000">Mitochondrion outer membrane</keyword>
<dbReference type="PANTHER" id="PTHR45644">
    <property type="entry name" value="AAA ATPASE, PUTATIVE (AFU_ORTHOLOGUE AFUA_2G12920)-RELATED-RELATED"/>
    <property type="match status" value="1"/>
</dbReference>
<evidence type="ECO:0000259" key="10">
    <source>
        <dbReference type="SMART" id="SM00382"/>
    </source>
</evidence>
<gene>
    <name evidence="11" type="ORF">CTEN0397_LOCUS10789</name>
</gene>
<feature type="non-terminal residue" evidence="11">
    <location>
        <position position="1"/>
    </location>
</feature>
<dbReference type="Gene3D" id="1.10.8.60">
    <property type="match status" value="1"/>
</dbReference>
<keyword evidence="5" id="KW-0175">Coiled coil</keyword>
<evidence type="ECO:0000256" key="5">
    <source>
        <dbReference type="ARBA" id="ARBA00023054"/>
    </source>
</evidence>
<comment type="similarity">
    <text evidence="7">Belongs to the AAA ATPase family.</text>
</comment>
<dbReference type="FunFam" id="1.10.8.60:FF:000022">
    <property type="entry name" value="Fidgetin like 1"/>
    <property type="match status" value="1"/>
</dbReference>
<dbReference type="InterPro" id="IPR003960">
    <property type="entry name" value="ATPase_AAA_CS"/>
</dbReference>
<dbReference type="InterPro" id="IPR051701">
    <property type="entry name" value="Mito_OM_Translocase_MSP1"/>
</dbReference>
<protein>
    <recommendedName>
        <fullName evidence="10">AAA+ ATPase domain-containing protein</fullName>
    </recommendedName>
</protein>
<feature type="domain" description="AAA+ ATPase" evidence="10">
    <location>
        <begin position="148"/>
        <end position="282"/>
    </location>
</feature>
<feature type="region of interest" description="Disordered" evidence="8">
    <location>
        <begin position="1"/>
        <end position="25"/>
    </location>
</feature>
<accession>A0A7S1D6S8</accession>
<dbReference type="PANTHER" id="PTHR45644:SF3">
    <property type="entry name" value="FI08533P-RELATED"/>
    <property type="match status" value="1"/>
</dbReference>
<dbReference type="GO" id="GO:0005741">
    <property type="term" value="C:mitochondrial outer membrane"/>
    <property type="evidence" value="ECO:0007669"/>
    <property type="project" value="UniProtKB-SubCell"/>
</dbReference>
<feature type="transmembrane region" description="Helical" evidence="9">
    <location>
        <begin position="32"/>
        <end position="54"/>
    </location>
</feature>
<dbReference type="SMART" id="SM00382">
    <property type="entry name" value="AAA"/>
    <property type="match status" value="1"/>
</dbReference>
<dbReference type="EMBL" id="HBFW01016837">
    <property type="protein sequence ID" value="CAD8939725.1"/>
    <property type="molecule type" value="Transcribed_RNA"/>
</dbReference>
<dbReference type="Gene3D" id="3.40.50.300">
    <property type="entry name" value="P-loop containing nucleotide triphosphate hydrolases"/>
    <property type="match status" value="1"/>
</dbReference>
<evidence type="ECO:0000256" key="7">
    <source>
        <dbReference type="RuleBase" id="RU003651"/>
    </source>
</evidence>
<proteinExistence type="inferred from homology"/>
<evidence type="ECO:0000313" key="11">
    <source>
        <dbReference type="EMBL" id="CAD8939725.1"/>
    </source>
</evidence>
<dbReference type="SUPFAM" id="SSF52540">
    <property type="entry name" value="P-loop containing nucleoside triphosphate hydrolases"/>
    <property type="match status" value="1"/>
</dbReference>
<evidence type="ECO:0000256" key="8">
    <source>
        <dbReference type="SAM" id="MobiDB-lite"/>
    </source>
</evidence>
<dbReference type="GO" id="GO:0005524">
    <property type="term" value="F:ATP binding"/>
    <property type="evidence" value="ECO:0007669"/>
    <property type="project" value="UniProtKB-KW"/>
</dbReference>
<evidence type="ECO:0000256" key="4">
    <source>
        <dbReference type="ARBA" id="ARBA00022840"/>
    </source>
</evidence>
<dbReference type="GO" id="GO:0016887">
    <property type="term" value="F:ATP hydrolysis activity"/>
    <property type="evidence" value="ECO:0007669"/>
    <property type="project" value="InterPro"/>
</dbReference>
<dbReference type="AlphaFoldDB" id="A0A7S1D6S8"/>
<comment type="subcellular location">
    <subcellularLocation>
        <location evidence="1">Mitochondrion outer membrane</location>
        <topology evidence="1">Single-pass membrane protein</topology>
    </subcellularLocation>
</comment>
<evidence type="ECO:0000256" key="2">
    <source>
        <dbReference type="ARBA" id="ARBA00022741"/>
    </source>
</evidence>
<feature type="region of interest" description="Disordered" evidence="8">
    <location>
        <begin position="425"/>
        <end position="444"/>
    </location>
</feature>
<name>A0A7S1D6S8_CYCTE</name>
<reference evidence="11" key="1">
    <citation type="submission" date="2021-01" db="EMBL/GenBank/DDBJ databases">
        <authorList>
            <person name="Corre E."/>
            <person name="Pelletier E."/>
            <person name="Niang G."/>
            <person name="Scheremetjew M."/>
            <person name="Finn R."/>
            <person name="Kale V."/>
            <person name="Holt S."/>
            <person name="Cochrane G."/>
            <person name="Meng A."/>
            <person name="Brown T."/>
            <person name="Cohen L."/>
        </authorList>
    </citation>
    <scope>NUCLEOTIDE SEQUENCE</scope>
    <source>
        <strain evidence="11">ECT3854</strain>
    </source>
</reference>